<evidence type="ECO:0000256" key="10">
    <source>
        <dbReference type="SAM" id="Phobius"/>
    </source>
</evidence>
<dbReference type="InterPro" id="IPR001841">
    <property type="entry name" value="Znf_RING"/>
</dbReference>
<dbReference type="GO" id="GO:0008270">
    <property type="term" value="F:zinc ion binding"/>
    <property type="evidence" value="ECO:0007669"/>
    <property type="project" value="UniProtKB-KW"/>
</dbReference>
<evidence type="ECO:0000256" key="9">
    <source>
        <dbReference type="PROSITE-ProRule" id="PRU00175"/>
    </source>
</evidence>
<dbReference type="GO" id="GO:0001836">
    <property type="term" value="P:release of cytochrome c from mitochondria"/>
    <property type="evidence" value="ECO:0007669"/>
    <property type="project" value="TreeGrafter"/>
</dbReference>
<reference evidence="12 13" key="1">
    <citation type="journal article" date="2024" name="BMC Genomics">
        <title>Genome assembly of redclaw crayfish (Cherax quadricarinatus) provides insights into its immune adaptation and hypoxia tolerance.</title>
        <authorList>
            <person name="Liu Z."/>
            <person name="Zheng J."/>
            <person name="Li H."/>
            <person name="Fang K."/>
            <person name="Wang S."/>
            <person name="He J."/>
            <person name="Zhou D."/>
            <person name="Weng S."/>
            <person name="Chi M."/>
            <person name="Gu Z."/>
            <person name="He J."/>
            <person name="Li F."/>
            <person name="Wang M."/>
        </authorList>
    </citation>
    <scope>NUCLEOTIDE SEQUENCE [LARGE SCALE GENOMIC DNA]</scope>
    <source>
        <strain evidence="12">ZL_2023a</strain>
    </source>
</reference>
<evidence type="ECO:0000256" key="2">
    <source>
        <dbReference type="ARBA" id="ARBA00007262"/>
    </source>
</evidence>
<dbReference type="SUPFAM" id="SSF57850">
    <property type="entry name" value="RING/U-box"/>
    <property type="match status" value="1"/>
</dbReference>
<evidence type="ECO:0000256" key="8">
    <source>
        <dbReference type="ARBA" id="ARBA00023136"/>
    </source>
</evidence>
<protein>
    <recommendedName>
        <fullName evidence="11">RING-type domain-containing protein</fullName>
    </recommendedName>
</protein>
<keyword evidence="13" id="KW-1185">Reference proteome</keyword>
<dbReference type="EMBL" id="JARKIK010000076">
    <property type="protein sequence ID" value="KAK8727370.1"/>
    <property type="molecule type" value="Genomic_DNA"/>
</dbReference>
<feature type="transmembrane region" description="Helical" evidence="10">
    <location>
        <begin position="60"/>
        <end position="81"/>
    </location>
</feature>
<organism evidence="12 13">
    <name type="scientific">Cherax quadricarinatus</name>
    <name type="common">Australian red claw crayfish</name>
    <dbReference type="NCBI Taxonomy" id="27406"/>
    <lineage>
        <taxon>Eukaryota</taxon>
        <taxon>Metazoa</taxon>
        <taxon>Ecdysozoa</taxon>
        <taxon>Arthropoda</taxon>
        <taxon>Crustacea</taxon>
        <taxon>Multicrustacea</taxon>
        <taxon>Malacostraca</taxon>
        <taxon>Eumalacostraca</taxon>
        <taxon>Eucarida</taxon>
        <taxon>Decapoda</taxon>
        <taxon>Pleocyemata</taxon>
        <taxon>Astacidea</taxon>
        <taxon>Parastacoidea</taxon>
        <taxon>Parastacidae</taxon>
        <taxon>Cherax</taxon>
    </lineage>
</organism>
<dbReference type="InterPro" id="IPR013083">
    <property type="entry name" value="Znf_RING/FYVE/PHD"/>
</dbReference>
<dbReference type="InterPro" id="IPR009311">
    <property type="entry name" value="IFI6/IFI27-like"/>
</dbReference>
<dbReference type="Pfam" id="PF06140">
    <property type="entry name" value="Ifi-6-16"/>
    <property type="match status" value="1"/>
</dbReference>
<dbReference type="Gene3D" id="6.10.110.10">
    <property type="match status" value="1"/>
</dbReference>
<accession>A0AAW0WAT4</accession>
<evidence type="ECO:0000256" key="4">
    <source>
        <dbReference type="ARBA" id="ARBA00022723"/>
    </source>
</evidence>
<keyword evidence="4" id="KW-0479">Metal-binding</keyword>
<dbReference type="AlphaFoldDB" id="A0AAW0WAT4"/>
<evidence type="ECO:0000259" key="11">
    <source>
        <dbReference type="PROSITE" id="PS50089"/>
    </source>
</evidence>
<dbReference type="GO" id="GO:0097193">
    <property type="term" value="P:intrinsic apoptotic signaling pathway"/>
    <property type="evidence" value="ECO:0007669"/>
    <property type="project" value="TreeGrafter"/>
</dbReference>
<dbReference type="PANTHER" id="PTHR16932">
    <property type="entry name" value="INTERFERON ALPHA-INDUCIBLE PROTEIN 27"/>
    <property type="match status" value="1"/>
</dbReference>
<evidence type="ECO:0000256" key="5">
    <source>
        <dbReference type="ARBA" id="ARBA00022771"/>
    </source>
</evidence>
<evidence type="ECO:0000256" key="1">
    <source>
        <dbReference type="ARBA" id="ARBA00004141"/>
    </source>
</evidence>
<comment type="caution">
    <text evidence="12">The sequence shown here is derived from an EMBL/GenBank/DDBJ whole genome shotgun (WGS) entry which is preliminary data.</text>
</comment>
<dbReference type="PROSITE" id="PS00518">
    <property type="entry name" value="ZF_RING_1"/>
    <property type="match status" value="1"/>
</dbReference>
<dbReference type="PROSITE" id="PS50089">
    <property type="entry name" value="ZF_RING_2"/>
    <property type="match status" value="1"/>
</dbReference>
<keyword evidence="7 10" id="KW-1133">Transmembrane helix</keyword>
<dbReference type="InterPro" id="IPR017907">
    <property type="entry name" value="Znf_RING_CS"/>
</dbReference>
<keyword evidence="6" id="KW-0862">Zinc</keyword>
<feature type="domain" description="RING-type" evidence="11">
    <location>
        <begin position="6"/>
        <end position="41"/>
    </location>
</feature>
<keyword evidence="3 10" id="KW-0812">Transmembrane</keyword>
<evidence type="ECO:0000256" key="7">
    <source>
        <dbReference type="ARBA" id="ARBA00022989"/>
    </source>
</evidence>
<proteinExistence type="inferred from homology"/>
<keyword evidence="5 9" id="KW-0863">Zinc-finger</keyword>
<evidence type="ECO:0000256" key="3">
    <source>
        <dbReference type="ARBA" id="ARBA00022692"/>
    </source>
</evidence>
<sequence>MAYRDCQLCARLSDHCYTFCSHHFCESCLRAIHRNGKCPICGLSAKSSGKDTVDEILKGLGYGLAAIAGAVGFVVAAPVVLRAVGFTSAGIAAGSMAAGMMSSAAIANGGAVAAGSVVAVLQSAGAAGIGAAATAGLAGAGAAVGVGVAKVIDTVTEEEDDKNE</sequence>
<dbReference type="GO" id="GO:0031966">
    <property type="term" value="C:mitochondrial membrane"/>
    <property type="evidence" value="ECO:0007669"/>
    <property type="project" value="TreeGrafter"/>
</dbReference>
<dbReference type="Gene3D" id="3.30.40.10">
    <property type="entry name" value="Zinc/RING finger domain, C3HC4 (zinc finger)"/>
    <property type="match status" value="1"/>
</dbReference>
<name>A0AAW0WAT4_CHEQU</name>
<comment type="similarity">
    <text evidence="2">Belongs to the IFI6/IFI27 family.</text>
</comment>
<evidence type="ECO:0000313" key="12">
    <source>
        <dbReference type="EMBL" id="KAK8727370.1"/>
    </source>
</evidence>
<comment type="subcellular location">
    <subcellularLocation>
        <location evidence="1">Membrane</location>
        <topology evidence="1">Multi-pass membrane protein</topology>
    </subcellularLocation>
</comment>
<evidence type="ECO:0000313" key="13">
    <source>
        <dbReference type="Proteomes" id="UP001445076"/>
    </source>
</evidence>
<keyword evidence="8 10" id="KW-0472">Membrane</keyword>
<dbReference type="InterPro" id="IPR038213">
    <property type="entry name" value="IFI6/IFI27-like_sf"/>
</dbReference>
<dbReference type="Proteomes" id="UP001445076">
    <property type="component" value="Unassembled WGS sequence"/>
</dbReference>
<gene>
    <name evidence="12" type="ORF">OTU49_009846</name>
</gene>
<dbReference type="PANTHER" id="PTHR16932:SF18">
    <property type="entry name" value="INTERFERON, ALPHA-INDUCIBLE PROTEIN 27-LIKE 2"/>
    <property type="match status" value="1"/>
</dbReference>
<evidence type="ECO:0000256" key="6">
    <source>
        <dbReference type="ARBA" id="ARBA00022833"/>
    </source>
</evidence>